<dbReference type="Proteomes" id="UP000197596">
    <property type="component" value="Unassembled WGS sequence"/>
</dbReference>
<proteinExistence type="predicted"/>
<dbReference type="RefSeq" id="WP_088750951.1">
    <property type="nucleotide sequence ID" value="NZ_NJGU01000005.1"/>
</dbReference>
<dbReference type="EMBL" id="NJGU01000005">
    <property type="protein sequence ID" value="OWY29228.1"/>
    <property type="molecule type" value="Genomic_DNA"/>
</dbReference>
<comment type="caution">
    <text evidence="1">The sequence shown here is derived from an EMBL/GenBank/DDBJ whole genome shotgun (WGS) entry which is preliminary data.</text>
</comment>
<organism evidence="1 2">
    <name type="scientific">Herbaspirillum robiniae</name>
    <dbReference type="NCBI Taxonomy" id="2014887"/>
    <lineage>
        <taxon>Bacteria</taxon>
        <taxon>Pseudomonadati</taxon>
        <taxon>Pseudomonadota</taxon>
        <taxon>Betaproteobacteria</taxon>
        <taxon>Burkholderiales</taxon>
        <taxon>Oxalobacteraceae</taxon>
        <taxon>Herbaspirillum</taxon>
    </lineage>
</organism>
<sequence>MSNVLAVSLYADKAHIEVYVEALRKSNFTLTLSVNGKAKIGPTDGFATPHDALDHALTHYTGYPLTGVYVEGGKGTLEAGAANDFVQSVESKGLRAFRKFLADLAAQYGIAPANEAEYRAAHTTWVHKGSLFDAAVAINRRRNSP</sequence>
<evidence type="ECO:0000313" key="1">
    <source>
        <dbReference type="EMBL" id="OWY29228.1"/>
    </source>
</evidence>
<reference evidence="1 2" key="1">
    <citation type="submission" date="2017-06" db="EMBL/GenBank/DDBJ databases">
        <title>Herbaspirillum phytohormonus sp. nov., isolated from the root nodule of Robinia pseudoacacia in lead-zinc mine.</title>
        <authorList>
            <person name="Fan M."/>
            <person name="Lin Y."/>
        </authorList>
    </citation>
    <scope>NUCLEOTIDE SEQUENCE [LARGE SCALE GENOMIC DNA]</scope>
    <source>
        <strain evidence="1 2">HZ10</strain>
    </source>
</reference>
<name>A0A246WS48_9BURK</name>
<accession>A0A246WS48</accession>
<protein>
    <submittedName>
        <fullName evidence="1">Uncharacterized protein</fullName>
    </submittedName>
</protein>
<evidence type="ECO:0000313" key="2">
    <source>
        <dbReference type="Proteomes" id="UP000197596"/>
    </source>
</evidence>
<gene>
    <name evidence="1" type="ORF">CEJ42_10245</name>
</gene>
<dbReference type="AlphaFoldDB" id="A0A246WS48"/>